<reference evidence="1 2" key="1">
    <citation type="journal article" date="2016" name="Nat. Commun.">
        <title>Thousands of microbial genomes shed light on interconnected biogeochemical processes in an aquifer system.</title>
        <authorList>
            <person name="Anantharaman K."/>
            <person name="Brown C.T."/>
            <person name="Hug L.A."/>
            <person name="Sharon I."/>
            <person name="Castelle C.J."/>
            <person name="Probst A.J."/>
            <person name="Thomas B.C."/>
            <person name="Singh A."/>
            <person name="Wilkins M.J."/>
            <person name="Karaoz U."/>
            <person name="Brodie E.L."/>
            <person name="Williams K.H."/>
            <person name="Hubbard S.S."/>
            <person name="Banfield J.F."/>
        </authorList>
    </citation>
    <scope>NUCLEOTIDE SEQUENCE [LARGE SCALE GENOMIC DNA]</scope>
</reference>
<dbReference type="Gene3D" id="3.40.50.10400">
    <property type="entry name" value="Hypothetical protein PA1492"/>
    <property type="match status" value="1"/>
</dbReference>
<name>A0A1F7YG76_9BACT</name>
<dbReference type="EMBL" id="MGGL01000013">
    <property type="protein sequence ID" value="OGM26346.1"/>
    <property type="molecule type" value="Genomic_DNA"/>
</dbReference>
<dbReference type="SUPFAM" id="SSF52309">
    <property type="entry name" value="N-(deoxy)ribosyltransferase-like"/>
    <property type="match status" value="1"/>
</dbReference>
<gene>
    <name evidence="1" type="ORF">A2628_03225</name>
</gene>
<proteinExistence type="predicted"/>
<organism evidence="1 2">
    <name type="scientific">Candidatus Woesebacteria bacterium RIFCSPHIGHO2_01_FULL_40_22</name>
    <dbReference type="NCBI Taxonomy" id="1802499"/>
    <lineage>
        <taxon>Bacteria</taxon>
        <taxon>Candidatus Woeseibacteriota</taxon>
    </lineage>
</organism>
<accession>A0A1F7YG76</accession>
<dbReference type="AlphaFoldDB" id="A0A1F7YG76"/>
<dbReference type="Proteomes" id="UP000179221">
    <property type="component" value="Unassembled WGS sequence"/>
</dbReference>
<comment type="caution">
    <text evidence="1">The sequence shown here is derived from an EMBL/GenBank/DDBJ whole genome shotgun (WGS) entry which is preliminary data.</text>
</comment>
<sequence>MKEIIRESVKNSNTLAEVRDSLFSVFKEMRAQGHTQIGYVSGTITADGKENIPKNIARLDRFTEHLRVKQEFPIFSATDVFDNELFRRLDAAGFVNADWEAFWREVLGAEEMFVTDMFMTPRWEKSSGSTDEHRVAQEVGMAIVYIEKELE</sequence>
<evidence type="ECO:0000313" key="1">
    <source>
        <dbReference type="EMBL" id="OGM26346.1"/>
    </source>
</evidence>
<protein>
    <submittedName>
        <fullName evidence="1">Uncharacterized protein</fullName>
    </submittedName>
</protein>
<evidence type="ECO:0000313" key="2">
    <source>
        <dbReference type="Proteomes" id="UP000179221"/>
    </source>
</evidence>